<dbReference type="GO" id="GO:0004445">
    <property type="term" value="F:inositol-polyphosphate 5-phosphatase activity"/>
    <property type="evidence" value="ECO:0007669"/>
    <property type="project" value="InterPro"/>
</dbReference>
<reference evidence="6" key="1">
    <citation type="submission" date="2014-09" db="EMBL/GenBank/DDBJ databases">
        <authorList>
            <person name="Mudge J."/>
            <person name="Ramaraj T."/>
            <person name="Lindquist I.E."/>
            <person name="Bharti A.K."/>
            <person name="Sundararajan A."/>
            <person name="Cameron C.T."/>
            <person name="Woodward J.E."/>
            <person name="May G.D."/>
            <person name="Brubaker C."/>
            <person name="Broadhvest J."/>
            <person name="Wilkins T.A."/>
        </authorList>
    </citation>
    <scope>NUCLEOTIDE SEQUENCE</scope>
    <source>
        <strain evidence="6">cv. AKA8401</strain>
    </source>
</reference>
<dbReference type="PANTHER" id="PTHR45666:SF5">
    <property type="entry name" value="TYPE IV INOSITOL POLYPHOSPHATE 5-PHOSPHATASE 3"/>
    <property type="match status" value="1"/>
</dbReference>
<keyword evidence="6" id="KW-1185">Reference proteome</keyword>
<evidence type="ECO:0000313" key="5">
    <source>
        <dbReference type="EMBL" id="KHG01875.1"/>
    </source>
</evidence>
<evidence type="ECO:0000313" key="6">
    <source>
        <dbReference type="Proteomes" id="UP000032142"/>
    </source>
</evidence>
<dbReference type="AlphaFoldDB" id="A0A0B0MMA3"/>
<dbReference type="InterPro" id="IPR045849">
    <property type="entry name" value="IP5P_plant"/>
</dbReference>
<dbReference type="SMART" id="SM00128">
    <property type="entry name" value="IPPc"/>
    <property type="match status" value="1"/>
</dbReference>
<dbReference type="InterPro" id="IPR036691">
    <property type="entry name" value="Endo/exonu/phosph_ase_sf"/>
</dbReference>
<dbReference type="GO" id="GO:0034485">
    <property type="term" value="F:phosphatidylinositol-3,4,5-trisphosphate 5-phosphatase activity"/>
    <property type="evidence" value="ECO:0007669"/>
    <property type="project" value="TreeGrafter"/>
</dbReference>
<protein>
    <submittedName>
        <fullName evidence="5">Type I inositol-1,4,5-trisphosphate 5-phosphatase 1</fullName>
    </submittedName>
</protein>
<dbReference type="GO" id="GO:0046856">
    <property type="term" value="P:phosphatidylinositol dephosphorylation"/>
    <property type="evidence" value="ECO:0007669"/>
    <property type="project" value="InterPro"/>
</dbReference>
<proteinExistence type="inferred from homology"/>
<dbReference type="EMBL" id="JRRC01222639">
    <property type="protein sequence ID" value="KHG01875.1"/>
    <property type="molecule type" value="Genomic_DNA"/>
</dbReference>
<dbReference type="Pfam" id="PF22669">
    <property type="entry name" value="Exo_endo_phos2"/>
    <property type="match status" value="2"/>
</dbReference>
<feature type="domain" description="Inositol polyphosphate-related phosphatase" evidence="4">
    <location>
        <begin position="317"/>
        <end position="532"/>
    </location>
</feature>
<dbReference type="InterPro" id="IPR000300">
    <property type="entry name" value="IPPc"/>
</dbReference>
<sequence>MRQGSKHHSEHFWPSAFMRKLLNITPRGSDYSADTEEEDDVGSDSETEEFFECSHGRVSRFKESREEEPPSDLNDNITRIRRRRRKSETFRAQYIDSKEIRICVGTWNVGGKFPPDDLDIDDWIDIHEPADIYVLGQCFHGNVFSFQEIVPLNAGNIFGAEDSRPVPKWENIIREALNRIRPAATKVKCYSDPPSPSKFEPSDDVRNLDEEISLESDSDIGEEIYPLDEEPLGFDEFNNAAESKTLFTNSGVSECNDGSKLDVPAEQDLQRQFSSPKKLDRLNCLRMEGYAENVEAPVSQQNAKFTRMLSGIQQNGKLTRILSGTERIGLSWPEPPLNLLSQHVLDRPASFKSVKSFKATKSFRTYSSFKSINDMASGIALLAGLDLESLMKRKRRSSYVRIVSKQMVGIFLTIWVRRSLRKHIQNLKVSTVGVGVMGYIGNKLVRELRKGRAFDGWSEGALNFAPTYKYELNSKKYYGEDPKIGRRIPAWCDRILSRGKGMRQLSYRRTEQKLSDHRPVTAIYMAEVERILTTDVGMSPLVGSGEWFAMFSRPGIQDRLAERYEGMLIYA</sequence>
<comment type="caution">
    <text evidence="5">The sequence shown here is derived from an EMBL/GenBank/DDBJ whole genome shotgun (WGS) entry which is preliminary data.</text>
</comment>
<dbReference type="GO" id="GO:0004439">
    <property type="term" value="F:phosphatidylinositol-4,5-bisphosphate 5-phosphatase activity"/>
    <property type="evidence" value="ECO:0007669"/>
    <property type="project" value="TreeGrafter"/>
</dbReference>
<evidence type="ECO:0000256" key="3">
    <source>
        <dbReference type="SAM" id="MobiDB-lite"/>
    </source>
</evidence>
<dbReference type="FunFam" id="3.60.10.10:FF:000014">
    <property type="entry name" value="Type I inositol polyphosphate 5-phosphatase 1"/>
    <property type="match status" value="1"/>
</dbReference>
<dbReference type="Gene3D" id="3.60.10.10">
    <property type="entry name" value="Endonuclease/exonuclease/phosphatase"/>
    <property type="match status" value="3"/>
</dbReference>
<dbReference type="Proteomes" id="UP000032142">
    <property type="component" value="Unassembled WGS sequence"/>
</dbReference>
<evidence type="ECO:0000259" key="4">
    <source>
        <dbReference type="SMART" id="SM00128"/>
    </source>
</evidence>
<comment type="similarity">
    <text evidence="1">Belongs to the inositol polyphosphate 5-phosphatase family.</text>
</comment>
<accession>A0A0B0MMA3</accession>
<keyword evidence="2" id="KW-0378">Hydrolase</keyword>
<feature type="region of interest" description="Disordered" evidence="3">
    <location>
        <begin position="27"/>
        <end position="56"/>
    </location>
</feature>
<evidence type="ECO:0000256" key="2">
    <source>
        <dbReference type="ARBA" id="ARBA00022801"/>
    </source>
</evidence>
<dbReference type="PANTHER" id="PTHR45666">
    <property type="entry name" value="TYPE IV INOSITOL POLYPHOSPHATE 5-PHOSPHATASE 9"/>
    <property type="match status" value="1"/>
</dbReference>
<feature type="compositionally biased region" description="Acidic residues" evidence="3">
    <location>
        <begin position="33"/>
        <end position="51"/>
    </location>
</feature>
<name>A0A0B0MMA3_GOSAR</name>
<evidence type="ECO:0000256" key="1">
    <source>
        <dbReference type="ARBA" id="ARBA00010768"/>
    </source>
</evidence>
<gene>
    <name evidence="5" type="ORF">F383_22476</name>
</gene>
<dbReference type="SUPFAM" id="SSF56219">
    <property type="entry name" value="DNase I-like"/>
    <property type="match status" value="2"/>
</dbReference>
<organism evidence="5 6">
    <name type="scientific">Gossypium arboreum</name>
    <name type="common">Tree cotton</name>
    <name type="synonym">Gossypium nanking</name>
    <dbReference type="NCBI Taxonomy" id="29729"/>
    <lineage>
        <taxon>Eukaryota</taxon>
        <taxon>Viridiplantae</taxon>
        <taxon>Streptophyta</taxon>
        <taxon>Embryophyta</taxon>
        <taxon>Tracheophyta</taxon>
        <taxon>Spermatophyta</taxon>
        <taxon>Magnoliopsida</taxon>
        <taxon>eudicotyledons</taxon>
        <taxon>Gunneridae</taxon>
        <taxon>Pentapetalae</taxon>
        <taxon>rosids</taxon>
        <taxon>malvids</taxon>
        <taxon>Malvales</taxon>
        <taxon>Malvaceae</taxon>
        <taxon>Malvoideae</taxon>
        <taxon>Gossypium</taxon>
    </lineage>
</organism>